<feature type="domain" description="RecF/RecN/SMC N-terminal" evidence="14">
    <location>
        <begin position="3"/>
        <end position="360"/>
    </location>
</feature>
<evidence type="ECO:0000256" key="2">
    <source>
        <dbReference type="ARBA" id="ARBA00008016"/>
    </source>
</evidence>
<keyword evidence="10 12" id="KW-0234">DNA repair</keyword>
<keyword evidence="11 12" id="KW-0742">SOS response</keyword>
<dbReference type="CDD" id="cd03242">
    <property type="entry name" value="ABC_RecF"/>
    <property type="match status" value="1"/>
</dbReference>
<evidence type="ECO:0000256" key="6">
    <source>
        <dbReference type="ARBA" id="ARBA00022741"/>
    </source>
</evidence>
<evidence type="ECO:0000256" key="1">
    <source>
        <dbReference type="ARBA" id="ARBA00004496"/>
    </source>
</evidence>
<organism evidence="15 16">
    <name type="scientific">Streptococcus ictaluri 707-05</name>
    <dbReference type="NCBI Taxonomy" id="764299"/>
    <lineage>
        <taxon>Bacteria</taxon>
        <taxon>Bacillati</taxon>
        <taxon>Bacillota</taxon>
        <taxon>Bacilli</taxon>
        <taxon>Lactobacillales</taxon>
        <taxon>Streptococcaceae</taxon>
        <taxon>Streptococcus</taxon>
    </lineage>
</organism>
<evidence type="ECO:0000256" key="11">
    <source>
        <dbReference type="ARBA" id="ARBA00023236"/>
    </source>
</evidence>
<keyword evidence="5 12" id="KW-0235">DNA replication</keyword>
<comment type="function">
    <text evidence="12 13">The RecF protein is involved in DNA metabolism; it is required for DNA replication and normal SOS inducibility. RecF binds preferentially to single-stranded, linear DNA. It also seems to bind ATP.</text>
</comment>
<evidence type="ECO:0000256" key="10">
    <source>
        <dbReference type="ARBA" id="ARBA00023204"/>
    </source>
</evidence>
<evidence type="ECO:0000256" key="5">
    <source>
        <dbReference type="ARBA" id="ARBA00022705"/>
    </source>
</evidence>
<dbReference type="Proteomes" id="UP000003330">
    <property type="component" value="Unassembled WGS sequence"/>
</dbReference>
<dbReference type="InterPro" id="IPR003395">
    <property type="entry name" value="RecF/RecN/SMC_N"/>
</dbReference>
<dbReference type="GO" id="GO:0003697">
    <property type="term" value="F:single-stranded DNA binding"/>
    <property type="evidence" value="ECO:0007669"/>
    <property type="project" value="UniProtKB-UniRule"/>
</dbReference>
<evidence type="ECO:0000256" key="7">
    <source>
        <dbReference type="ARBA" id="ARBA00022763"/>
    </source>
</evidence>
<dbReference type="NCBIfam" id="TIGR00611">
    <property type="entry name" value="recf"/>
    <property type="match status" value="1"/>
</dbReference>
<dbReference type="GO" id="GO:0005737">
    <property type="term" value="C:cytoplasm"/>
    <property type="evidence" value="ECO:0007669"/>
    <property type="project" value="UniProtKB-SubCell"/>
</dbReference>
<dbReference type="OrthoDB" id="9803889at2"/>
<keyword evidence="8 12" id="KW-0067">ATP-binding</keyword>
<dbReference type="RefSeq" id="WP_008087691.1">
    <property type="nucleotide sequence ID" value="NZ_AEUX02000003.1"/>
</dbReference>
<dbReference type="InterPro" id="IPR001238">
    <property type="entry name" value="DNA-binding_RecF"/>
</dbReference>
<evidence type="ECO:0000256" key="9">
    <source>
        <dbReference type="ARBA" id="ARBA00023125"/>
    </source>
</evidence>
<protein>
    <recommendedName>
        <fullName evidence="3 12">DNA replication and repair protein RecF</fullName>
    </recommendedName>
</protein>
<comment type="similarity">
    <text evidence="2 12 13">Belongs to the RecF family.</text>
</comment>
<evidence type="ECO:0000313" key="16">
    <source>
        <dbReference type="Proteomes" id="UP000003330"/>
    </source>
</evidence>
<dbReference type="PROSITE" id="PS00617">
    <property type="entry name" value="RECF_1"/>
    <property type="match status" value="1"/>
</dbReference>
<evidence type="ECO:0000256" key="13">
    <source>
        <dbReference type="RuleBase" id="RU000578"/>
    </source>
</evidence>
<evidence type="ECO:0000256" key="4">
    <source>
        <dbReference type="ARBA" id="ARBA00022490"/>
    </source>
</evidence>
<dbReference type="GO" id="GO:0006260">
    <property type="term" value="P:DNA replication"/>
    <property type="evidence" value="ECO:0007669"/>
    <property type="project" value="UniProtKB-UniRule"/>
</dbReference>
<dbReference type="PANTHER" id="PTHR32182">
    <property type="entry name" value="DNA REPLICATION AND REPAIR PROTEIN RECF"/>
    <property type="match status" value="1"/>
</dbReference>
<proteinExistence type="inferred from homology"/>
<dbReference type="HAMAP" id="MF_00365">
    <property type="entry name" value="RecF"/>
    <property type="match status" value="1"/>
</dbReference>
<evidence type="ECO:0000313" key="15">
    <source>
        <dbReference type="EMBL" id="EHI70515.1"/>
    </source>
</evidence>
<evidence type="ECO:0000259" key="14">
    <source>
        <dbReference type="Pfam" id="PF02463"/>
    </source>
</evidence>
<evidence type="ECO:0000256" key="12">
    <source>
        <dbReference type="HAMAP-Rule" id="MF_00365"/>
    </source>
</evidence>
<dbReference type="GO" id="GO:0005524">
    <property type="term" value="F:ATP binding"/>
    <property type="evidence" value="ECO:0007669"/>
    <property type="project" value="UniProtKB-UniRule"/>
</dbReference>
<comment type="subcellular location">
    <subcellularLocation>
        <location evidence="1 12 13">Cytoplasm</location>
    </subcellularLocation>
</comment>
<dbReference type="STRING" id="764299.STRIC_0147"/>
<dbReference type="eggNOG" id="COG1195">
    <property type="taxonomic scope" value="Bacteria"/>
</dbReference>
<gene>
    <name evidence="12 15" type="primary">recF</name>
    <name evidence="15" type="ORF">STRIC_0147</name>
</gene>
<keyword evidence="16" id="KW-1185">Reference proteome</keyword>
<name>G5K0M1_9STRE</name>
<comment type="caution">
    <text evidence="15">The sequence shown here is derived from an EMBL/GenBank/DDBJ whole genome shotgun (WGS) entry which is preliminary data.</text>
</comment>
<dbReference type="InterPro" id="IPR027417">
    <property type="entry name" value="P-loop_NTPase"/>
</dbReference>
<keyword evidence="4 12" id="KW-0963">Cytoplasm</keyword>
<dbReference type="EMBL" id="AEUX02000003">
    <property type="protein sequence ID" value="EHI70515.1"/>
    <property type="molecule type" value="Genomic_DNA"/>
</dbReference>
<reference evidence="15 16" key="1">
    <citation type="journal article" date="2014" name="Int. J. Syst. Evol. Microbiol.">
        <title>Phylogenomics and the dynamic genome evolution of the genus Streptococcus.</title>
        <authorList>
            <consortium name="The Broad Institute Genome Sequencing Platform"/>
            <person name="Richards V.P."/>
            <person name="Palmer S.R."/>
            <person name="Pavinski Bitar P.D."/>
            <person name="Qin X."/>
            <person name="Weinstock G.M."/>
            <person name="Highlander S.K."/>
            <person name="Town C.D."/>
            <person name="Burne R.A."/>
            <person name="Stanhope M.J."/>
        </authorList>
    </citation>
    <scope>NUCLEOTIDE SEQUENCE [LARGE SCALE GENOMIC DNA]</scope>
    <source>
        <strain evidence="15 16">707-05</strain>
    </source>
</reference>
<feature type="binding site" evidence="12">
    <location>
        <begin position="30"/>
        <end position="37"/>
    </location>
    <ligand>
        <name>ATP</name>
        <dbReference type="ChEBI" id="CHEBI:30616"/>
    </ligand>
</feature>
<dbReference type="Gene3D" id="1.20.1050.90">
    <property type="entry name" value="RecF/RecN/SMC, N-terminal domain"/>
    <property type="match status" value="1"/>
</dbReference>
<dbReference type="InterPro" id="IPR042174">
    <property type="entry name" value="RecF_2"/>
</dbReference>
<dbReference type="GO" id="GO:0009432">
    <property type="term" value="P:SOS response"/>
    <property type="evidence" value="ECO:0007669"/>
    <property type="project" value="UniProtKB-UniRule"/>
</dbReference>
<dbReference type="SUPFAM" id="SSF52540">
    <property type="entry name" value="P-loop containing nucleoside triphosphate hydrolases"/>
    <property type="match status" value="1"/>
</dbReference>
<dbReference type="GO" id="GO:0000731">
    <property type="term" value="P:DNA synthesis involved in DNA repair"/>
    <property type="evidence" value="ECO:0007669"/>
    <property type="project" value="TreeGrafter"/>
</dbReference>
<dbReference type="InterPro" id="IPR018078">
    <property type="entry name" value="DNA-binding_RecF_CS"/>
</dbReference>
<sequence length="364" mass="41577">MWIKALTLHHYRNYQDISASFSPGLNVFIGNNAQGKTNFLEAIYFLSLTRSHRTRTDKELIHFNEEQFSLSGTIERVSGRLDLDIILSPKGRITKINALKQAKLSDYIGKLMVVLFAPEDLQLIKGAPSLRRKFIDIDLGQIKPVYLSDLSHYNHVLKQRNSYLKSAQQIDADFLAVLDYQLASYGSRVMEHRMDFIASLEQEASKHHYAISNGLENLSLVYQSSVTFDCKSDIETNFLKQLEKNHQKDFFRKSTSIGPHRDDLDFYINGMNANFASQGQHRSLILSLKMAEVSLMKRLTGDNPILLLDDVMSELDNTRQTKLLETVINENVQTFITTTSLDHLSQLPDSLKIFNIKKGTVRTD</sequence>
<dbReference type="PROSITE" id="PS00618">
    <property type="entry name" value="RECF_2"/>
    <property type="match status" value="1"/>
</dbReference>
<dbReference type="GO" id="GO:0006302">
    <property type="term" value="P:double-strand break repair"/>
    <property type="evidence" value="ECO:0007669"/>
    <property type="project" value="TreeGrafter"/>
</dbReference>
<evidence type="ECO:0000256" key="8">
    <source>
        <dbReference type="ARBA" id="ARBA00022840"/>
    </source>
</evidence>
<dbReference type="AlphaFoldDB" id="G5K0M1"/>
<evidence type="ECO:0000256" key="3">
    <source>
        <dbReference type="ARBA" id="ARBA00020170"/>
    </source>
</evidence>
<dbReference type="Gene3D" id="3.40.50.300">
    <property type="entry name" value="P-loop containing nucleotide triphosphate hydrolases"/>
    <property type="match status" value="1"/>
</dbReference>
<keyword evidence="7 12" id="KW-0227">DNA damage</keyword>
<dbReference type="PANTHER" id="PTHR32182:SF0">
    <property type="entry name" value="DNA REPLICATION AND REPAIR PROTEIN RECF"/>
    <property type="match status" value="1"/>
</dbReference>
<accession>G5K0M1</accession>
<dbReference type="Pfam" id="PF02463">
    <property type="entry name" value="SMC_N"/>
    <property type="match status" value="1"/>
</dbReference>
<keyword evidence="9 12" id="KW-0238">DNA-binding</keyword>
<keyword evidence="6 12" id="KW-0547">Nucleotide-binding</keyword>